<evidence type="ECO:0000313" key="2">
    <source>
        <dbReference type="Proteomes" id="UP000287719"/>
    </source>
</evidence>
<evidence type="ECO:0008006" key="3">
    <source>
        <dbReference type="Google" id="ProtNLM"/>
    </source>
</evidence>
<dbReference type="Proteomes" id="UP000287719">
    <property type="component" value="Unassembled WGS sequence"/>
</dbReference>
<evidence type="ECO:0000313" key="1">
    <source>
        <dbReference type="EMBL" id="RTZ86632.1"/>
    </source>
</evidence>
<name>A0A432GSX7_9DELT</name>
<dbReference type="AlphaFoldDB" id="A0A432GSX7"/>
<dbReference type="PROSITE" id="PS51257">
    <property type="entry name" value="PROKAR_LIPOPROTEIN"/>
    <property type="match status" value="1"/>
</dbReference>
<comment type="caution">
    <text evidence="1">The sequence shown here is derived from an EMBL/GenBank/DDBJ whole genome shotgun (WGS) entry which is preliminary data.</text>
</comment>
<proteinExistence type="predicted"/>
<dbReference type="EMBL" id="QNZJ01000145">
    <property type="protein sequence ID" value="RTZ86632.1"/>
    <property type="molecule type" value="Genomic_DNA"/>
</dbReference>
<reference evidence="1 2" key="1">
    <citation type="submission" date="2018-06" db="EMBL/GenBank/DDBJ databases">
        <title>Combined omics and stable isotope probing to characterize newly discovered Mariana Back-Arc vent microbial communities.</title>
        <authorList>
            <person name="Trembath-Reichert E."/>
            <person name="Huber J.A."/>
        </authorList>
    </citation>
    <scope>NUCLEOTIDE SEQUENCE [LARGE SCALE GENOMIC DNA]</scope>
    <source>
        <strain evidence="1">MAG 54</strain>
    </source>
</reference>
<protein>
    <recommendedName>
        <fullName evidence="3">Lipoprotein</fullName>
    </recommendedName>
</protein>
<organism evidence="1 2">
    <name type="scientific">SAR324 cluster bacterium</name>
    <dbReference type="NCBI Taxonomy" id="2024889"/>
    <lineage>
        <taxon>Bacteria</taxon>
        <taxon>Deltaproteobacteria</taxon>
        <taxon>SAR324 cluster</taxon>
    </lineage>
</organism>
<accession>A0A432GSX7</accession>
<gene>
    <name evidence="1" type="ORF">DSY95_03320</name>
</gene>
<sequence>MKTLKILGISLVVLTTTACVNIIRYERPEYGIKPLKTTLKRIILHEDYISAENDTLGIKVFFFNELAHQLSNMKAHEVIVLKSGTPLPKLGDNKGSLWIVGDIWSRSTKQSGRNVHLKTLNSRSPGFSSSRDVLEHLHWEQDSVMSYTNLYFIELSENPKLLRSSITASNFTSSKVNGDRGTAYRNILTRVEFKNPDEEAKSFFSGASTDKRLAAGYQVVSVILNENNRQFALKQLAEASVKKHFPVQQSLFCESLMSAQSFRL</sequence>